<accession>A0ABU7CXA2</accession>
<name>A0ABU7CXA2_9TELE</name>
<protein>
    <submittedName>
        <fullName evidence="1">Uncharacterized protein</fullName>
    </submittedName>
</protein>
<dbReference type="Proteomes" id="UP001352852">
    <property type="component" value="Unassembled WGS sequence"/>
</dbReference>
<organism evidence="1 2">
    <name type="scientific">Characodon lateralis</name>
    <dbReference type="NCBI Taxonomy" id="208331"/>
    <lineage>
        <taxon>Eukaryota</taxon>
        <taxon>Metazoa</taxon>
        <taxon>Chordata</taxon>
        <taxon>Craniata</taxon>
        <taxon>Vertebrata</taxon>
        <taxon>Euteleostomi</taxon>
        <taxon>Actinopterygii</taxon>
        <taxon>Neopterygii</taxon>
        <taxon>Teleostei</taxon>
        <taxon>Neoteleostei</taxon>
        <taxon>Acanthomorphata</taxon>
        <taxon>Ovalentaria</taxon>
        <taxon>Atherinomorphae</taxon>
        <taxon>Cyprinodontiformes</taxon>
        <taxon>Goodeidae</taxon>
        <taxon>Characodon</taxon>
    </lineage>
</organism>
<gene>
    <name evidence="1" type="ORF">CHARACLAT_033311</name>
</gene>
<sequence>MLLPSSCLHFGPPANHNMAPFSRLNQQISLETKPLVGFSPAPGVGVVFDRYMNLLIFLYQREFQLSSSSRTGLVEHNTNTKTTMGSPRHCVMCNLNPFLLFM</sequence>
<proteinExistence type="predicted"/>
<evidence type="ECO:0000313" key="1">
    <source>
        <dbReference type="EMBL" id="MED6266199.1"/>
    </source>
</evidence>
<dbReference type="EMBL" id="JAHUTJ010006873">
    <property type="protein sequence ID" value="MED6266199.1"/>
    <property type="molecule type" value="Genomic_DNA"/>
</dbReference>
<comment type="caution">
    <text evidence="1">The sequence shown here is derived from an EMBL/GenBank/DDBJ whole genome shotgun (WGS) entry which is preliminary data.</text>
</comment>
<reference evidence="1 2" key="1">
    <citation type="submission" date="2021-06" db="EMBL/GenBank/DDBJ databases">
        <authorList>
            <person name="Palmer J.M."/>
        </authorList>
    </citation>
    <scope>NUCLEOTIDE SEQUENCE [LARGE SCALE GENOMIC DNA]</scope>
    <source>
        <strain evidence="1 2">CL_MEX2019</strain>
        <tissue evidence="1">Muscle</tissue>
    </source>
</reference>
<keyword evidence="2" id="KW-1185">Reference proteome</keyword>
<evidence type="ECO:0000313" key="2">
    <source>
        <dbReference type="Proteomes" id="UP001352852"/>
    </source>
</evidence>